<keyword evidence="3" id="KW-0862">Zinc</keyword>
<dbReference type="EMBL" id="JAQQWM010000002">
    <property type="protein sequence ID" value="KAK8078629.1"/>
    <property type="molecule type" value="Genomic_DNA"/>
</dbReference>
<evidence type="ECO:0000313" key="5">
    <source>
        <dbReference type="EMBL" id="KAK8078629.1"/>
    </source>
</evidence>
<proteinExistence type="inferred from homology"/>
<feature type="domain" description="CENP-V/GFA" evidence="4">
    <location>
        <begin position="24"/>
        <end position="81"/>
    </location>
</feature>
<evidence type="ECO:0000259" key="4">
    <source>
        <dbReference type="Pfam" id="PF04828"/>
    </source>
</evidence>
<comment type="similarity">
    <text evidence="1">Belongs to the Gfa family.</text>
</comment>
<evidence type="ECO:0000313" key="6">
    <source>
        <dbReference type="Proteomes" id="UP001446871"/>
    </source>
</evidence>
<gene>
    <name evidence="5" type="ORF">PG996_004799</name>
</gene>
<dbReference type="InterPro" id="IPR011057">
    <property type="entry name" value="Mss4-like_sf"/>
</dbReference>
<organism evidence="5 6">
    <name type="scientific">Apiospora saccharicola</name>
    <dbReference type="NCBI Taxonomy" id="335842"/>
    <lineage>
        <taxon>Eukaryota</taxon>
        <taxon>Fungi</taxon>
        <taxon>Dikarya</taxon>
        <taxon>Ascomycota</taxon>
        <taxon>Pezizomycotina</taxon>
        <taxon>Sordariomycetes</taxon>
        <taxon>Xylariomycetidae</taxon>
        <taxon>Amphisphaeriales</taxon>
        <taxon>Apiosporaceae</taxon>
        <taxon>Apiospora</taxon>
    </lineage>
</organism>
<reference evidence="5 6" key="1">
    <citation type="submission" date="2023-01" db="EMBL/GenBank/DDBJ databases">
        <title>Analysis of 21 Apiospora genomes using comparative genomics revels a genus with tremendous synthesis potential of carbohydrate active enzymes and secondary metabolites.</title>
        <authorList>
            <person name="Sorensen T."/>
        </authorList>
    </citation>
    <scope>NUCLEOTIDE SEQUENCE [LARGE SCALE GENOMIC DNA]</scope>
    <source>
        <strain evidence="5 6">CBS 83171</strain>
    </source>
</reference>
<name>A0ABR1W576_9PEZI</name>
<keyword evidence="6" id="KW-1185">Reference proteome</keyword>
<evidence type="ECO:0000256" key="3">
    <source>
        <dbReference type="ARBA" id="ARBA00022833"/>
    </source>
</evidence>
<dbReference type="InterPro" id="IPR006913">
    <property type="entry name" value="CENP-V/GFA"/>
</dbReference>
<keyword evidence="2" id="KW-0479">Metal-binding</keyword>
<evidence type="ECO:0000256" key="2">
    <source>
        <dbReference type="ARBA" id="ARBA00022723"/>
    </source>
</evidence>
<comment type="caution">
    <text evidence="5">The sequence shown here is derived from an EMBL/GenBank/DDBJ whole genome shotgun (WGS) entry which is preliminary data.</text>
</comment>
<dbReference type="SUPFAM" id="SSF51316">
    <property type="entry name" value="Mss4-like"/>
    <property type="match status" value="1"/>
</dbReference>
<evidence type="ECO:0000256" key="1">
    <source>
        <dbReference type="ARBA" id="ARBA00005495"/>
    </source>
</evidence>
<dbReference type="Gene3D" id="3.90.1590.10">
    <property type="entry name" value="glutathione-dependent formaldehyde- activating enzyme (gfa)"/>
    <property type="match status" value="1"/>
</dbReference>
<accession>A0ABR1W576</accession>
<dbReference type="Proteomes" id="UP001446871">
    <property type="component" value="Unassembled WGS sequence"/>
</dbReference>
<protein>
    <recommendedName>
        <fullName evidence="4">CENP-V/GFA domain-containing protein</fullName>
    </recommendedName>
</protein>
<sequence>MALFLSRNMAVSDPGNNVKIYTITEGTQSGFPKEKHFCGNCGCTLWTVPRKYGGMIRMIRTSLLDNGLARYKSERDIFMKSVLD</sequence>
<dbReference type="Pfam" id="PF04828">
    <property type="entry name" value="GFA"/>
    <property type="match status" value="1"/>
</dbReference>